<keyword evidence="2" id="KW-1185">Reference proteome</keyword>
<comment type="caution">
    <text evidence="1">The sequence shown here is derived from an EMBL/GenBank/DDBJ whole genome shotgun (WGS) entry which is preliminary data.</text>
</comment>
<name>A0A252BSE6_9PROT</name>
<dbReference type="Proteomes" id="UP000194931">
    <property type="component" value="Unassembled WGS sequence"/>
</dbReference>
<organism evidence="1 2">
    <name type="scientific">Acetobacter okinawensis</name>
    <dbReference type="NCBI Taxonomy" id="1076594"/>
    <lineage>
        <taxon>Bacteria</taxon>
        <taxon>Pseudomonadati</taxon>
        <taxon>Pseudomonadota</taxon>
        <taxon>Alphaproteobacteria</taxon>
        <taxon>Acetobacterales</taxon>
        <taxon>Acetobacteraceae</taxon>
        <taxon>Acetobacter</taxon>
    </lineage>
</organism>
<reference evidence="2" key="1">
    <citation type="submission" date="2014-06" db="EMBL/GenBank/DDBJ databases">
        <authorList>
            <person name="Winans N.J."/>
            <person name="Newell P.D."/>
            <person name="Douglas A.E."/>
        </authorList>
    </citation>
    <scope>NUCLEOTIDE SEQUENCE [LARGE SCALE GENOMIC DNA]</scope>
</reference>
<dbReference type="OrthoDB" id="7220719at2"/>
<proteinExistence type="predicted"/>
<dbReference type="EMBL" id="JOPJ01000028">
    <property type="protein sequence ID" value="OUJ11417.1"/>
    <property type="molecule type" value="Genomic_DNA"/>
</dbReference>
<accession>A0A252BSE6</accession>
<gene>
    <name evidence="1" type="ORF">HK26_06155</name>
</gene>
<sequence length="114" mass="12835">MPRYQITLINHSAGRYRGVLADLESRSQIDFPECSKHRQNGRSVITGNSSSDLPGWFLEMSFVGDGVFNITLSDPYFRIAFPECELDEADNGPRLVGWTDDVQVLREKNKVNAA</sequence>
<protein>
    <submittedName>
        <fullName evidence="1">Uncharacterized protein</fullName>
    </submittedName>
</protein>
<dbReference type="AlphaFoldDB" id="A0A252BSE6"/>
<dbReference type="RefSeq" id="WP_086639753.1">
    <property type="nucleotide sequence ID" value="NZ_JOPJ01000028.1"/>
</dbReference>
<evidence type="ECO:0000313" key="2">
    <source>
        <dbReference type="Proteomes" id="UP000194931"/>
    </source>
</evidence>
<evidence type="ECO:0000313" key="1">
    <source>
        <dbReference type="EMBL" id="OUJ11417.1"/>
    </source>
</evidence>